<dbReference type="InterPro" id="IPR013196">
    <property type="entry name" value="HTH_11"/>
</dbReference>
<dbReference type="Pfam" id="PF25583">
    <property type="entry name" value="WCX"/>
    <property type="match status" value="1"/>
</dbReference>
<dbReference type="InterPro" id="IPR051534">
    <property type="entry name" value="CBASS_pafABC_assoc_protein"/>
</dbReference>
<gene>
    <name evidence="4" type="ORF">Pan161_62100</name>
</gene>
<dbReference type="InterPro" id="IPR036388">
    <property type="entry name" value="WH-like_DNA-bd_sf"/>
</dbReference>
<sequence length="329" mass="37527">MVAGRIHRLLRLIALLQSGRIYNSAQLASECEVSRRTVFRDLKTLQESGIYVLYDDEKQGYSLPWRTIVPFKDLTFEEVLALFVLSQDLDKTIVGLPLNGSARSASAKILSSLPDALHDKVIEAAQSISIWLTPCNPAMRNELHYKTLLKAVTSKQNVRLHYECPREQKTVSTMLSPYHMLYSNREWFVVGRSSVDRGIKVFPILNILKSELLEESFKKPSRFKLERYLGNTWDPVRQSPRTMPVKIRFQSSAAQIVSHISWDPSQEIRKLKGGAIEFRASVDDLEQITGWLLSFGSQAEVISPPSLRKLVKTRISEMTQIYSKNSSRN</sequence>
<dbReference type="PROSITE" id="PS52050">
    <property type="entry name" value="WYL"/>
    <property type="match status" value="1"/>
</dbReference>
<dbReference type="KEGG" id="gax:Pan161_62100"/>
<evidence type="ECO:0000259" key="3">
    <source>
        <dbReference type="Pfam" id="PF25583"/>
    </source>
</evidence>
<dbReference type="PANTHER" id="PTHR34580:SF1">
    <property type="entry name" value="PROTEIN PAFC"/>
    <property type="match status" value="1"/>
</dbReference>
<organism evidence="4 5">
    <name type="scientific">Gimesia algae</name>
    <dbReference type="NCBI Taxonomy" id="2527971"/>
    <lineage>
        <taxon>Bacteria</taxon>
        <taxon>Pseudomonadati</taxon>
        <taxon>Planctomycetota</taxon>
        <taxon>Planctomycetia</taxon>
        <taxon>Planctomycetales</taxon>
        <taxon>Planctomycetaceae</taxon>
        <taxon>Gimesia</taxon>
    </lineage>
</organism>
<feature type="domain" description="WYL" evidence="2">
    <location>
        <begin position="145"/>
        <end position="207"/>
    </location>
</feature>
<proteinExistence type="predicted"/>
<dbReference type="Pfam" id="PF13280">
    <property type="entry name" value="WYL"/>
    <property type="match status" value="1"/>
</dbReference>
<dbReference type="InterPro" id="IPR057727">
    <property type="entry name" value="WCX_dom"/>
</dbReference>
<feature type="domain" description="WCX" evidence="3">
    <location>
        <begin position="242"/>
        <end position="318"/>
    </location>
</feature>
<accession>A0A517VNC1</accession>
<dbReference type="RefSeq" id="WP_145232397.1">
    <property type="nucleotide sequence ID" value="NZ_CP036343.1"/>
</dbReference>
<evidence type="ECO:0000313" key="4">
    <source>
        <dbReference type="EMBL" id="QDT94514.1"/>
    </source>
</evidence>
<feature type="domain" description="Helix-turn-helix type 11" evidence="1">
    <location>
        <begin position="8"/>
        <end position="61"/>
    </location>
</feature>
<dbReference type="InterPro" id="IPR036390">
    <property type="entry name" value="WH_DNA-bd_sf"/>
</dbReference>
<keyword evidence="5" id="KW-1185">Reference proteome</keyword>
<evidence type="ECO:0000259" key="2">
    <source>
        <dbReference type="Pfam" id="PF13280"/>
    </source>
</evidence>
<reference evidence="4 5" key="1">
    <citation type="submission" date="2019-02" db="EMBL/GenBank/DDBJ databases">
        <title>Deep-cultivation of Planctomycetes and their phenomic and genomic characterization uncovers novel biology.</title>
        <authorList>
            <person name="Wiegand S."/>
            <person name="Jogler M."/>
            <person name="Boedeker C."/>
            <person name="Pinto D."/>
            <person name="Vollmers J."/>
            <person name="Rivas-Marin E."/>
            <person name="Kohn T."/>
            <person name="Peeters S.H."/>
            <person name="Heuer A."/>
            <person name="Rast P."/>
            <person name="Oberbeckmann S."/>
            <person name="Bunk B."/>
            <person name="Jeske O."/>
            <person name="Meyerdierks A."/>
            <person name="Storesund J.E."/>
            <person name="Kallscheuer N."/>
            <person name="Luecker S."/>
            <person name="Lage O.M."/>
            <person name="Pohl T."/>
            <person name="Merkel B.J."/>
            <person name="Hornburger P."/>
            <person name="Mueller R.-W."/>
            <person name="Bruemmer F."/>
            <person name="Labrenz M."/>
            <person name="Spormann A.M."/>
            <person name="Op den Camp H."/>
            <person name="Overmann J."/>
            <person name="Amann R."/>
            <person name="Jetten M.S.M."/>
            <person name="Mascher T."/>
            <person name="Medema M.H."/>
            <person name="Devos D.P."/>
            <person name="Kaster A.-K."/>
            <person name="Ovreas L."/>
            <person name="Rohde M."/>
            <person name="Galperin M.Y."/>
            <person name="Jogler C."/>
        </authorList>
    </citation>
    <scope>NUCLEOTIDE SEQUENCE [LARGE SCALE GENOMIC DNA]</scope>
    <source>
        <strain evidence="4 5">Pan161</strain>
    </source>
</reference>
<dbReference type="EMBL" id="CP036343">
    <property type="protein sequence ID" value="QDT94514.1"/>
    <property type="molecule type" value="Genomic_DNA"/>
</dbReference>
<dbReference type="Gene3D" id="1.10.10.10">
    <property type="entry name" value="Winged helix-like DNA-binding domain superfamily/Winged helix DNA-binding domain"/>
    <property type="match status" value="1"/>
</dbReference>
<protein>
    <submittedName>
        <fullName evidence="4">HTH domain protein</fullName>
    </submittedName>
</protein>
<name>A0A517VNC1_9PLAN</name>
<evidence type="ECO:0000259" key="1">
    <source>
        <dbReference type="Pfam" id="PF08279"/>
    </source>
</evidence>
<evidence type="ECO:0000313" key="5">
    <source>
        <dbReference type="Proteomes" id="UP000316855"/>
    </source>
</evidence>
<dbReference type="OrthoDB" id="9767131at2"/>
<dbReference type="AlphaFoldDB" id="A0A517VNC1"/>
<dbReference type="PANTHER" id="PTHR34580">
    <property type="match status" value="1"/>
</dbReference>
<dbReference type="SUPFAM" id="SSF46785">
    <property type="entry name" value="Winged helix' DNA-binding domain"/>
    <property type="match status" value="1"/>
</dbReference>
<dbReference type="Pfam" id="PF08279">
    <property type="entry name" value="HTH_11"/>
    <property type="match status" value="1"/>
</dbReference>
<dbReference type="Proteomes" id="UP000316855">
    <property type="component" value="Chromosome"/>
</dbReference>
<dbReference type="InterPro" id="IPR026881">
    <property type="entry name" value="WYL_dom"/>
</dbReference>